<dbReference type="PANTHER" id="PTHR24421">
    <property type="entry name" value="NITRATE/NITRITE SENSOR PROTEIN NARX-RELATED"/>
    <property type="match status" value="1"/>
</dbReference>
<keyword evidence="5" id="KW-0902">Two-component regulatory system</keyword>
<dbReference type="InterPro" id="IPR050482">
    <property type="entry name" value="Sensor_HK_TwoCompSys"/>
</dbReference>
<dbReference type="Gene3D" id="3.30.565.10">
    <property type="entry name" value="Histidine kinase-like ATPase, C-terminal domain"/>
    <property type="match status" value="1"/>
</dbReference>
<dbReference type="PANTHER" id="PTHR24421:SF10">
    <property type="entry name" value="NITRATE_NITRITE SENSOR PROTEIN NARQ"/>
    <property type="match status" value="1"/>
</dbReference>
<evidence type="ECO:0000256" key="1">
    <source>
        <dbReference type="ARBA" id="ARBA00000085"/>
    </source>
</evidence>
<gene>
    <name evidence="9" type="ORF">SAMN04488508_102484</name>
</gene>
<keyword evidence="6" id="KW-0175">Coiled coil</keyword>
<dbReference type="InterPro" id="IPR011990">
    <property type="entry name" value="TPR-like_helical_dom_sf"/>
</dbReference>
<feature type="domain" description="Histidine kinase/HSP90-like ATPase" evidence="8">
    <location>
        <begin position="589"/>
        <end position="684"/>
    </location>
</feature>
<proteinExistence type="predicted"/>
<feature type="coiled-coil region" evidence="6">
    <location>
        <begin position="425"/>
        <end position="452"/>
    </location>
</feature>
<dbReference type="Gene3D" id="1.20.5.1930">
    <property type="match status" value="1"/>
</dbReference>
<dbReference type="GO" id="GO:0004673">
    <property type="term" value="F:protein histidine kinase activity"/>
    <property type="evidence" value="ECO:0007669"/>
    <property type="project" value="UniProtKB-EC"/>
</dbReference>
<evidence type="ECO:0000256" key="4">
    <source>
        <dbReference type="ARBA" id="ARBA00022777"/>
    </source>
</evidence>
<dbReference type="STRING" id="570521.SAMN04488508_102484"/>
<protein>
    <recommendedName>
        <fullName evidence="2">histidine kinase</fullName>
        <ecNumber evidence="2">2.7.13.3</ecNumber>
    </recommendedName>
</protein>
<comment type="catalytic activity">
    <reaction evidence="1">
        <text>ATP + protein L-histidine = ADP + protein N-phospho-L-histidine.</text>
        <dbReference type="EC" id="2.7.13.3"/>
    </reaction>
</comment>
<dbReference type="Gene3D" id="1.25.40.10">
    <property type="entry name" value="Tetratricopeptide repeat domain"/>
    <property type="match status" value="2"/>
</dbReference>
<feature type="coiled-coil region" evidence="6">
    <location>
        <begin position="227"/>
        <end position="286"/>
    </location>
</feature>
<evidence type="ECO:0000313" key="9">
    <source>
        <dbReference type="EMBL" id="SHI69412.1"/>
    </source>
</evidence>
<sequence length="684" mass="79395">MCRVNVYIFFSFVIIGFCGFSQQNNELTQFMEQVDQMVPGQDKLRLLDSLSKQINELKWSDTKFYKEHYSKYALQHIDLAKQLDSIDLAAFRTSRLTYHYLNIINKPDSAMVIVNNIIPDSNKIKKRINLGHLYVKRAAAFYQIDNLEKAIVDYEKAERTYHQTRDTIFEADALYFNGQATERLGRLSEAILKYQKANELYGKMKDTAYVAYTGLAISGIFSQLYLLDKSFEERQKIRELLNQQQQKDIVALSELKINDSRDYVKRKEYEKQGEALQEALALIANDEKLGASRFRLRGYLSEFYSKRGQLDIAKKYLDSLKMFPDLVNSPYDKMFYLQAASEYELASGRYQNAIPFLEEELEMFTKSNDLQSQVHVEKELHKAHYGSKNFAEASKHLEKHLLLKDSLYNIRRSNSIIYYRTLYEIEKKESKIAAQNANISILEEKNKAKRNLMIFGGVGLSLLFLSIYLYRNRVFLLRNKKLQQSFLQELLQTQERVSKRISKDLHDSVGQSLLLIKNRVTQSKDEQTAKVVDNVIDEVRSISRSLHPFKLEELGLTVTLESSVEMIDENYDIFISADIDNIDQVFDPEKEINIYRLVQESFNNILKHSNARSAEIRVNNKENDVEIVIKDNGKGFDVSQEKTAISKIGLKTLSERSKFLKASFKILSEIDNGTTLIFKIPKYA</sequence>
<evidence type="ECO:0000256" key="7">
    <source>
        <dbReference type="SAM" id="Phobius"/>
    </source>
</evidence>
<evidence type="ECO:0000256" key="3">
    <source>
        <dbReference type="ARBA" id="ARBA00022679"/>
    </source>
</evidence>
<dbReference type="InterPro" id="IPR036890">
    <property type="entry name" value="HATPase_C_sf"/>
</dbReference>
<feature type="transmembrane region" description="Helical" evidence="7">
    <location>
        <begin position="209"/>
        <end position="227"/>
    </location>
</feature>
<evidence type="ECO:0000256" key="6">
    <source>
        <dbReference type="SAM" id="Coils"/>
    </source>
</evidence>
<dbReference type="EC" id="2.7.13.3" evidence="2"/>
<dbReference type="SUPFAM" id="SSF48452">
    <property type="entry name" value="TPR-like"/>
    <property type="match status" value="1"/>
</dbReference>
<evidence type="ECO:0000256" key="2">
    <source>
        <dbReference type="ARBA" id="ARBA00012438"/>
    </source>
</evidence>
<dbReference type="InterPro" id="IPR019734">
    <property type="entry name" value="TPR_rpt"/>
</dbReference>
<dbReference type="AlphaFoldDB" id="A0A1M6D862"/>
<dbReference type="SMART" id="SM00028">
    <property type="entry name" value="TPR"/>
    <property type="match status" value="3"/>
</dbReference>
<accession>A0A1M6D862</accession>
<dbReference type="CDD" id="cd16917">
    <property type="entry name" value="HATPase_UhpB-NarQ-NarX-like"/>
    <property type="match status" value="1"/>
</dbReference>
<dbReference type="GO" id="GO:0000160">
    <property type="term" value="P:phosphorelay signal transduction system"/>
    <property type="evidence" value="ECO:0007669"/>
    <property type="project" value="UniProtKB-KW"/>
</dbReference>
<keyword evidence="3" id="KW-0808">Transferase</keyword>
<keyword evidence="7" id="KW-0472">Membrane</keyword>
<dbReference type="RefSeq" id="WP_139241924.1">
    <property type="nucleotide sequence ID" value="NZ_FQYP01000002.1"/>
</dbReference>
<keyword evidence="10" id="KW-1185">Reference proteome</keyword>
<dbReference type="EMBL" id="FQYP01000002">
    <property type="protein sequence ID" value="SHI69412.1"/>
    <property type="molecule type" value="Genomic_DNA"/>
</dbReference>
<keyword evidence="7" id="KW-0812">Transmembrane</keyword>
<dbReference type="InterPro" id="IPR003594">
    <property type="entry name" value="HATPase_dom"/>
</dbReference>
<keyword evidence="7" id="KW-1133">Transmembrane helix</keyword>
<dbReference type="SMART" id="SM00387">
    <property type="entry name" value="HATPase_c"/>
    <property type="match status" value="1"/>
</dbReference>
<dbReference type="OrthoDB" id="9778366at2"/>
<name>A0A1M6D862_9FLAO</name>
<evidence type="ECO:0000259" key="8">
    <source>
        <dbReference type="SMART" id="SM00387"/>
    </source>
</evidence>
<dbReference type="SUPFAM" id="SSF55874">
    <property type="entry name" value="ATPase domain of HSP90 chaperone/DNA topoisomerase II/histidine kinase"/>
    <property type="match status" value="1"/>
</dbReference>
<feature type="transmembrane region" description="Helical" evidence="7">
    <location>
        <begin position="452"/>
        <end position="470"/>
    </location>
</feature>
<keyword evidence="4 9" id="KW-0418">Kinase</keyword>
<evidence type="ECO:0000313" key="10">
    <source>
        <dbReference type="Proteomes" id="UP000184432"/>
    </source>
</evidence>
<evidence type="ECO:0000256" key="5">
    <source>
        <dbReference type="ARBA" id="ARBA00023012"/>
    </source>
</evidence>
<dbReference type="Pfam" id="PF02518">
    <property type="entry name" value="HATPase_c"/>
    <property type="match status" value="1"/>
</dbReference>
<reference evidence="10" key="1">
    <citation type="submission" date="2016-11" db="EMBL/GenBank/DDBJ databases">
        <authorList>
            <person name="Varghese N."/>
            <person name="Submissions S."/>
        </authorList>
    </citation>
    <scope>NUCLEOTIDE SEQUENCE [LARGE SCALE GENOMIC DNA]</scope>
    <source>
        <strain evidence="10">DSM 22623</strain>
    </source>
</reference>
<dbReference type="Proteomes" id="UP000184432">
    <property type="component" value="Unassembled WGS sequence"/>
</dbReference>
<organism evidence="9 10">
    <name type="scientific">Aquimarina spongiae</name>
    <dbReference type="NCBI Taxonomy" id="570521"/>
    <lineage>
        <taxon>Bacteria</taxon>
        <taxon>Pseudomonadati</taxon>
        <taxon>Bacteroidota</taxon>
        <taxon>Flavobacteriia</taxon>
        <taxon>Flavobacteriales</taxon>
        <taxon>Flavobacteriaceae</taxon>
        <taxon>Aquimarina</taxon>
    </lineage>
</organism>